<evidence type="ECO:0000256" key="3">
    <source>
        <dbReference type="SAM" id="MobiDB-lite"/>
    </source>
</evidence>
<feature type="region of interest" description="Disordered" evidence="3">
    <location>
        <begin position="117"/>
        <end position="157"/>
    </location>
</feature>
<dbReference type="AlphaFoldDB" id="A0A8J3RQH9"/>
<dbReference type="RefSeq" id="WP_203895443.1">
    <property type="nucleotide sequence ID" value="NZ_BOOH01000067.1"/>
</dbReference>
<evidence type="ECO:0008006" key="6">
    <source>
        <dbReference type="Google" id="ProtNLM"/>
    </source>
</evidence>
<proteinExistence type="inferred from homology"/>
<dbReference type="GO" id="GO:0044781">
    <property type="term" value="P:bacterial-type flagellum organization"/>
    <property type="evidence" value="ECO:0007669"/>
    <property type="project" value="UniProtKB-KW"/>
</dbReference>
<protein>
    <recommendedName>
        <fullName evidence="6">Flagellar hook capping protein</fullName>
    </recommendedName>
</protein>
<dbReference type="Proteomes" id="UP000616724">
    <property type="component" value="Unassembled WGS sequence"/>
</dbReference>
<evidence type="ECO:0000256" key="1">
    <source>
        <dbReference type="ARBA" id="ARBA00010577"/>
    </source>
</evidence>
<dbReference type="InterPro" id="IPR005648">
    <property type="entry name" value="FlgD"/>
</dbReference>
<comment type="caution">
    <text evidence="4">The sequence shown here is derived from an EMBL/GenBank/DDBJ whole genome shotgun (WGS) entry which is preliminary data.</text>
</comment>
<evidence type="ECO:0000313" key="5">
    <source>
        <dbReference type="Proteomes" id="UP000616724"/>
    </source>
</evidence>
<evidence type="ECO:0000313" key="4">
    <source>
        <dbReference type="EMBL" id="GIH81041.1"/>
    </source>
</evidence>
<dbReference type="EMBL" id="BOOH01000067">
    <property type="protein sequence ID" value="GIH81041.1"/>
    <property type="molecule type" value="Genomic_DNA"/>
</dbReference>
<feature type="region of interest" description="Disordered" evidence="3">
    <location>
        <begin position="1"/>
        <end position="30"/>
    </location>
</feature>
<feature type="compositionally biased region" description="Polar residues" evidence="3">
    <location>
        <begin position="136"/>
        <end position="157"/>
    </location>
</feature>
<name>A0A8J3RQH9_9ACTN</name>
<feature type="compositionally biased region" description="Polar residues" evidence="3">
    <location>
        <begin position="1"/>
        <end position="13"/>
    </location>
</feature>
<keyword evidence="5" id="KW-1185">Reference proteome</keyword>
<evidence type="ECO:0000256" key="2">
    <source>
        <dbReference type="ARBA" id="ARBA00022795"/>
    </source>
</evidence>
<gene>
    <name evidence="4" type="ORF">Plo01_74700</name>
</gene>
<comment type="similarity">
    <text evidence="1">Belongs to the FlgD family.</text>
</comment>
<reference evidence="4 5" key="1">
    <citation type="submission" date="2021-01" db="EMBL/GenBank/DDBJ databases">
        <title>Whole genome shotgun sequence of Planobispora longispora NBRC 13918.</title>
        <authorList>
            <person name="Komaki H."/>
            <person name="Tamura T."/>
        </authorList>
    </citation>
    <scope>NUCLEOTIDE SEQUENCE [LARGE SCALE GENOMIC DNA]</scope>
    <source>
        <strain evidence="4 5">NBRC 13918</strain>
    </source>
</reference>
<sequence>MTSITSGVSTPMSATAAATTGTTSPLGNSQLDKDTFLQLLVAQMRYQDPSKPADTSAFLSQTAQFTEVEKMEELVKQQGQLLASQLSLSASNLVGKTISYTGPDGTEAVGVVTSASLGSNPTLKVGNTDVPLSSVKEVTSAGQPGTAPASSDSTEGN</sequence>
<dbReference type="Pfam" id="PF03963">
    <property type="entry name" value="FlgD"/>
    <property type="match status" value="1"/>
</dbReference>
<accession>A0A8J3RQH9</accession>
<organism evidence="4 5">
    <name type="scientific">Planobispora longispora</name>
    <dbReference type="NCBI Taxonomy" id="28887"/>
    <lineage>
        <taxon>Bacteria</taxon>
        <taxon>Bacillati</taxon>
        <taxon>Actinomycetota</taxon>
        <taxon>Actinomycetes</taxon>
        <taxon>Streptosporangiales</taxon>
        <taxon>Streptosporangiaceae</taxon>
        <taxon>Planobispora</taxon>
    </lineage>
</organism>
<keyword evidence="2" id="KW-1005">Bacterial flagellum biogenesis</keyword>
<feature type="compositionally biased region" description="Low complexity" evidence="3">
    <location>
        <begin position="14"/>
        <end position="23"/>
    </location>
</feature>